<dbReference type="Gene3D" id="1.10.443.10">
    <property type="entry name" value="Intergrase catalytic core"/>
    <property type="match status" value="1"/>
</dbReference>
<dbReference type="OrthoDB" id="8768428at2"/>
<name>A0A2U3B7Y5_9VIBR</name>
<evidence type="ECO:0008006" key="4">
    <source>
        <dbReference type="Google" id="ProtNLM"/>
    </source>
</evidence>
<dbReference type="GO" id="GO:0015074">
    <property type="term" value="P:DNA integration"/>
    <property type="evidence" value="ECO:0007669"/>
    <property type="project" value="InterPro"/>
</dbReference>
<protein>
    <recommendedName>
        <fullName evidence="4">Integrase</fullName>
    </recommendedName>
</protein>
<dbReference type="GO" id="GO:0003677">
    <property type="term" value="F:DNA binding"/>
    <property type="evidence" value="ECO:0007669"/>
    <property type="project" value="InterPro"/>
</dbReference>
<keyword evidence="3" id="KW-1185">Reference proteome</keyword>
<dbReference type="SUPFAM" id="SSF56349">
    <property type="entry name" value="DNA breaking-rejoining enzymes"/>
    <property type="match status" value="1"/>
</dbReference>
<sequence length="682" mass="78330">MQTDHLYEASFPTAHKIQDTDLIRLYHEQRFDELDAVIVCRDKEGAVTASFGDSDWNCLPFSRKKSKNNLPFAEFERSPALQRELKLLTFGWLFNKNPKQRKATSFSSTKTRQASIKLAYRFLIQNCLSSLQALSKPSHWKSFEAYLINNGYAQSTIEQCFIAINKAIEFAPWHQLALGFTAPIKASVEAKKLCDLHKQQTLVIPERLCDEIYGKAIELIEEAHPFRALIAQTENAMQDNYLEGRRVLDEKIAQGAMFTFLKTDVGIDNHKFASDLQENKPNSVLDIIAPLAEKLPNVKLSNGTDFKRYLGQLITSSYIVCGGFSGMRDSELDKLTPDSYYKDTFEGRDYHMLQSHTFKLGEKRETWVTAASSKTAIELMSTLTERWRSEVVYPNDKYTDSIWLNHTYRSKSPVLITDWSSRLQRFCRQFGMVVSEEDYQECLESNPRSLERIKESVTVGQPWPLTPHQFRRTLAFYCIKNRFSTLVALKQQFKHLYLAMTEWYTNGGKLASYRDLMVDEKVKNLLTEINAESTANKIFKQWHSDEKLAGTHGKAIMKMRGEIPSIYSSWEIIYRAVKDGKLTLHGSLHSYCKNGYNCDMDGVVMPQFCVDCGSGSSIIDEEQALWWQKKHNSLVAYMESDEDISVSERSHYITQVRAAEIVMADFELPFTPFEPDLKVANS</sequence>
<evidence type="ECO:0000313" key="2">
    <source>
        <dbReference type="EMBL" id="PWI32845.1"/>
    </source>
</evidence>
<evidence type="ECO:0000313" key="3">
    <source>
        <dbReference type="Proteomes" id="UP000245362"/>
    </source>
</evidence>
<evidence type="ECO:0000256" key="1">
    <source>
        <dbReference type="ARBA" id="ARBA00023172"/>
    </source>
</evidence>
<dbReference type="AlphaFoldDB" id="A0A2U3B7Y5"/>
<reference evidence="2 3" key="1">
    <citation type="submission" date="2018-05" db="EMBL/GenBank/DDBJ databases">
        <title>Vibrio limimaris sp. nov., isolated from marine sediment.</title>
        <authorList>
            <person name="Li C.-M."/>
        </authorList>
    </citation>
    <scope>NUCLEOTIDE SEQUENCE [LARGE SCALE GENOMIC DNA]</scope>
    <source>
        <strain evidence="2 3">E4404</strain>
    </source>
</reference>
<organism evidence="2 3">
    <name type="scientific">Vibrio albus</name>
    <dbReference type="NCBI Taxonomy" id="2200953"/>
    <lineage>
        <taxon>Bacteria</taxon>
        <taxon>Pseudomonadati</taxon>
        <taxon>Pseudomonadota</taxon>
        <taxon>Gammaproteobacteria</taxon>
        <taxon>Vibrionales</taxon>
        <taxon>Vibrionaceae</taxon>
        <taxon>Vibrio</taxon>
    </lineage>
</organism>
<proteinExistence type="predicted"/>
<comment type="caution">
    <text evidence="2">The sequence shown here is derived from an EMBL/GenBank/DDBJ whole genome shotgun (WGS) entry which is preliminary data.</text>
</comment>
<gene>
    <name evidence="2" type="ORF">DI392_13550</name>
</gene>
<dbReference type="Proteomes" id="UP000245362">
    <property type="component" value="Unassembled WGS sequence"/>
</dbReference>
<accession>A0A2U3B7Y5</accession>
<dbReference type="EMBL" id="QFWT01000007">
    <property type="protein sequence ID" value="PWI32845.1"/>
    <property type="molecule type" value="Genomic_DNA"/>
</dbReference>
<dbReference type="InterPro" id="IPR011010">
    <property type="entry name" value="DNA_brk_join_enz"/>
</dbReference>
<dbReference type="RefSeq" id="WP_109320315.1">
    <property type="nucleotide sequence ID" value="NZ_QFWT01000007.1"/>
</dbReference>
<dbReference type="GO" id="GO:0006310">
    <property type="term" value="P:DNA recombination"/>
    <property type="evidence" value="ECO:0007669"/>
    <property type="project" value="UniProtKB-KW"/>
</dbReference>
<keyword evidence="1" id="KW-0233">DNA recombination</keyword>
<dbReference type="InterPro" id="IPR013762">
    <property type="entry name" value="Integrase-like_cat_sf"/>
</dbReference>